<comment type="caution">
    <text evidence="6">The sequence shown here is derived from an EMBL/GenBank/DDBJ whole genome shotgun (WGS) entry which is preliminary data.</text>
</comment>
<dbReference type="Proteomes" id="UP000325466">
    <property type="component" value="Unassembled WGS sequence"/>
</dbReference>
<evidence type="ECO:0000259" key="5">
    <source>
        <dbReference type="Pfam" id="PF13439"/>
    </source>
</evidence>
<name>A0ABQ0YJ97_9NOCA</name>
<evidence type="ECO:0000256" key="3">
    <source>
        <dbReference type="SAM" id="MobiDB-lite"/>
    </source>
</evidence>
<keyword evidence="7" id="KW-1185">Reference proteome</keyword>
<keyword evidence="2 6" id="KW-0808">Transferase</keyword>
<gene>
    <name evidence="6" type="ORF">RAJCM14343_1839</name>
</gene>
<dbReference type="PANTHER" id="PTHR12526:SF635">
    <property type="entry name" value="GLYCOSYL TRANSFERASE GROUP 1"/>
    <property type="match status" value="1"/>
</dbReference>
<feature type="domain" description="Glycosyltransferase subfamily 4-like N-terminal" evidence="5">
    <location>
        <begin position="48"/>
        <end position="222"/>
    </location>
</feature>
<evidence type="ECO:0000256" key="2">
    <source>
        <dbReference type="ARBA" id="ARBA00022679"/>
    </source>
</evidence>
<feature type="compositionally biased region" description="Basic and acidic residues" evidence="3">
    <location>
        <begin position="9"/>
        <end position="20"/>
    </location>
</feature>
<keyword evidence="1" id="KW-0328">Glycosyltransferase</keyword>
<dbReference type="Gene3D" id="3.40.50.2000">
    <property type="entry name" value="Glycogen Phosphorylase B"/>
    <property type="match status" value="2"/>
</dbReference>
<dbReference type="EMBL" id="BLAH01000072">
    <property type="protein sequence ID" value="GES36587.1"/>
    <property type="molecule type" value="Genomic_DNA"/>
</dbReference>
<dbReference type="PANTHER" id="PTHR12526">
    <property type="entry name" value="GLYCOSYLTRANSFERASE"/>
    <property type="match status" value="1"/>
</dbReference>
<protein>
    <submittedName>
        <fullName evidence="6">Group 1 glycosyl transferase</fullName>
    </submittedName>
</protein>
<dbReference type="InterPro" id="IPR028098">
    <property type="entry name" value="Glyco_trans_4-like_N"/>
</dbReference>
<feature type="region of interest" description="Disordered" evidence="3">
    <location>
        <begin position="1"/>
        <end position="22"/>
    </location>
</feature>
<sequence>MGAGLLRAVRADRRGDERGNPQEGRAMKIAMVSEHARLLAAPSDADSGGRDVHVAELSAALVRAGHDVTVYTRRDDPDLPERARTEEGYEVVHVPAGPPTRLPADELLPRMGEFGTFLERAWTKDRPDVAHAHFWMSGIATQLAARNARVPTVQTFHTLGVVERRHQGSADAGSSSRIRVERLLALGASRVAATCSEEVFELATLGLPRTRTSVVPCGVNLELFTPTGPGDRARGAGHRIVTVGPLVPRMGFDVAIRALALLPDTELVIAGGPVDCDLACDAEAARLRAVAEQHGVRDRVRMTGPVPRKDMPALLRSADVVVCTPWYEPLGIVPLEAMACGRPVVATAVGGLLDTVVDGVTGTLVPPHASEAVAAALHGLLTDDVQRTAFGLAGHDRASTRYSWDRSAADAARTYERCVPEPRQAVRSTRSGAR</sequence>
<dbReference type="Pfam" id="PF13439">
    <property type="entry name" value="Glyco_transf_4"/>
    <property type="match status" value="1"/>
</dbReference>
<dbReference type="GO" id="GO:0016740">
    <property type="term" value="F:transferase activity"/>
    <property type="evidence" value="ECO:0007669"/>
    <property type="project" value="UniProtKB-KW"/>
</dbReference>
<evidence type="ECO:0000313" key="6">
    <source>
        <dbReference type="EMBL" id="GES36587.1"/>
    </source>
</evidence>
<evidence type="ECO:0000256" key="1">
    <source>
        <dbReference type="ARBA" id="ARBA00022676"/>
    </source>
</evidence>
<proteinExistence type="predicted"/>
<evidence type="ECO:0000313" key="7">
    <source>
        <dbReference type="Proteomes" id="UP000325466"/>
    </source>
</evidence>
<accession>A0ABQ0YJ97</accession>
<dbReference type="Pfam" id="PF00534">
    <property type="entry name" value="Glycos_transf_1"/>
    <property type="match status" value="1"/>
</dbReference>
<dbReference type="InterPro" id="IPR001296">
    <property type="entry name" value="Glyco_trans_1"/>
</dbReference>
<reference evidence="6 7" key="1">
    <citation type="journal article" date="2018" name="Biodegradation">
        <title>1,4-Dioxane degradation characteristics of Rhodococcus aetherivorans JCM 14343.</title>
        <authorList>
            <person name="Inoue D."/>
            <person name="Tsunoda T."/>
            <person name="Yamamoto N."/>
            <person name="Ike M."/>
            <person name="Sei K."/>
        </authorList>
    </citation>
    <scope>NUCLEOTIDE SEQUENCE [LARGE SCALE GENOMIC DNA]</scope>
    <source>
        <strain evidence="6 7">JCM 14343</strain>
    </source>
</reference>
<organism evidence="6 7">
    <name type="scientific">Rhodococcus aetherivorans</name>
    <dbReference type="NCBI Taxonomy" id="191292"/>
    <lineage>
        <taxon>Bacteria</taxon>
        <taxon>Bacillati</taxon>
        <taxon>Actinomycetota</taxon>
        <taxon>Actinomycetes</taxon>
        <taxon>Mycobacteriales</taxon>
        <taxon>Nocardiaceae</taxon>
        <taxon>Rhodococcus</taxon>
    </lineage>
</organism>
<evidence type="ECO:0000259" key="4">
    <source>
        <dbReference type="Pfam" id="PF00534"/>
    </source>
</evidence>
<feature type="domain" description="Glycosyl transferase family 1" evidence="4">
    <location>
        <begin position="240"/>
        <end position="391"/>
    </location>
</feature>
<dbReference type="SUPFAM" id="SSF53756">
    <property type="entry name" value="UDP-Glycosyltransferase/glycogen phosphorylase"/>
    <property type="match status" value="1"/>
</dbReference>